<evidence type="ECO:0000259" key="14">
    <source>
        <dbReference type="PROSITE" id="PS51392"/>
    </source>
</evidence>
<dbReference type="InterPro" id="IPR038357">
    <property type="entry name" value="KEN_sf"/>
</dbReference>
<evidence type="ECO:0000256" key="11">
    <source>
        <dbReference type="SAM" id="MobiDB-lite"/>
    </source>
</evidence>
<evidence type="ECO:0000313" key="15">
    <source>
        <dbReference type="EMBL" id="KAF9589091.1"/>
    </source>
</evidence>
<evidence type="ECO:0000256" key="4">
    <source>
        <dbReference type="ARBA" id="ARBA00022679"/>
    </source>
</evidence>
<comment type="subcellular location">
    <subcellularLocation>
        <location evidence="1">Membrane</location>
        <topology evidence="1">Single-pass type I membrane protein</topology>
    </subcellularLocation>
</comment>
<dbReference type="PANTHER" id="PTHR13954:SF6">
    <property type="entry name" value="NON-SPECIFIC SERINE_THREONINE PROTEIN KINASE"/>
    <property type="match status" value="1"/>
</dbReference>
<dbReference type="GO" id="GO:0036498">
    <property type="term" value="P:IRE1-mediated unfolded protein response"/>
    <property type="evidence" value="ECO:0007669"/>
    <property type="project" value="TreeGrafter"/>
</dbReference>
<keyword evidence="9" id="KW-0067">ATP-binding</keyword>
<feature type="chain" id="PRO_5032603442" description="non-specific serine/threonine protein kinase" evidence="12">
    <location>
        <begin position="25"/>
        <end position="855"/>
    </location>
</feature>
<feature type="signal peptide" evidence="12">
    <location>
        <begin position="1"/>
        <end position="24"/>
    </location>
</feature>
<dbReference type="GO" id="GO:1990604">
    <property type="term" value="C:IRE1-TRAF2-ASK1 complex"/>
    <property type="evidence" value="ECO:0007669"/>
    <property type="project" value="TreeGrafter"/>
</dbReference>
<dbReference type="Pfam" id="PF06479">
    <property type="entry name" value="Ribonuc_2-5A"/>
    <property type="match status" value="1"/>
</dbReference>
<dbReference type="Gene3D" id="1.20.1440.180">
    <property type="entry name" value="KEN domain"/>
    <property type="match status" value="1"/>
</dbReference>
<dbReference type="PROSITE" id="PS51392">
    <property type="entry name" value="KEN"/>
    <property type="match status" value="1"/>
</dbReference>
<dbReference type="InterPro" id="IPR015943">
    <property type="entry name" value="WD40/YVTN_repeat-like_dom_sf"/>
</dbReference>
<dbReference type="EC" id="2.7.11.1" evidence="2"/>
<name>A0A835LIZ6_9MAGN</name>
<keyword evidence="5" id="KW-0812">Transmembrane</keyword>
<proteinExistence type="predicted"/>
<feature type="compositionally biased region" description="Basic residues" evidence="11">
    <location>
        <begin position="362"/>
        <end position="371"/>
    </location>
</feature>
<dbReference type="InterPro" id="IPR011009">
    <property type="entry name" value="Kinase-like_dom_sf"/>
</dbReference>
<dbReference type="InterPro" id="IPR010513">
    <property type="entry name" value="KEN_dom"/>
</dbReference>
<protein>
    <recommendedName>
        <fullName evidence="2">non-specific serine/threonine protein kinase</fullName>
        <ecNumber evidence="2">2.7.11.1</ecNumber>
    </recommendedName>
</protein>
<dbReference type="EMBL" id="JADFTS010000009">
    <property type="protein sequence ID" value="KAF9589091.1"/>
    <property type="molecule type" value="Genomic_DNA"/>
</dbReference>
<dbReference type="SUPFAM" id="SSF56112">
    <property type="entry name" value="Protein kinase-like (PK-like)"/>
    <property type="match status" value="1"/>
</dbReference>
<evidence type="ECO:0000256" key="9">
    <source>
        <dbReference type="ARBA" id="ARBA00022840"/>
    </source>
</evidence>
<dbReference type="PROSITE" id="PS50011">
    <property type="entry name" value="PROTEIN_KINASE_DOM"/>
    <property type="match status" value="1"/>
</dbReference>
<dbReference type="GO" id="GO:0004521">
    <property type="term" value="F:RNA endonuclease activity"/>
    <property type="evidence" value="ECO:0007669"/>
    <property type="project" value="InterPro"/>
</dbReference>
<dbReference type="InterPro" id="IPR045133">
    <property type="entry name" value="IRE1/2-like"/>
</dbReference>
<evidence type="ECO:0000256" key="7">
    <source>
        <dbReference type="ARBA" id="ARBA00022741"/>
    </source>
</evidence>
<dbReference type="GO" id="GO:0051082">
    <property type="term" value="F:unfolded protein binding"/>
    <property type="evidence" value="ECO:0007669"/>
    <property type="project" value="TreeGrafter"/>
</dbReference>
<feature type="domain" description="Protein kinase" evidence="13">
    <location>
        <begin position="428"/>
        <end position="749"/>
    </location>
</feature>
<keyword evidence="7" id="KW-0547">Nucleotide-binding</keyword>
<evidence type="ECO:0000256" key="6">
    <source>
        <dbReference type="ARBA" id="ARBA00022729"/>
    </source>
</evidence>
<dbReference type="InterPro" id="IPR011047">
    <property type="entry name" value="Quinoprotein_ADH-like_sf"/>
</dbReference>
<reference evidence="15 16" key="1">
    <citation type="submission" date="2020-10" db="EMBL/GenBank/DDBJ databases">
        <title>The Coptis chinensis genome and diversification of protoberbering-type alkaloids.</title>
        <authorList>
            <person name="Wang B."/>
            <person name="Shu S."/>
            <person name="Song C."/>
            <person name="Liu Y."/>
        </authorList>
    </citation>
    <scope>NUCLEOTIDE SEQUENCE [LARGE SCALE GENOMIC DNA]</scope>
    <source>
        <strain evidence="15">HL-2020</strain>
        <tissue evidence="15">Leaf</tissue>
    </source>
</reference>
<dbReference type="GO" id="GO:0004674">
    <property type="term" value="F:protein serine/threonine kinase activity"/>
    <property type="evidence" value="ECO:0007669"/>
    <property type="project" value="UniProtKB-KW"/>
</dbReference>
<dbReference type="Gene3D" id="2.130.10.10">
    <property type="entry name" value="YVTN repeat-like/Quinoprotein amine dehydrogenase"/>
    <property type="match status" value="1"/>
</dbReference>
<keyword evidence="3" id="KW-0723">Serine/threonine-protein kinase</keyword>
<gene>
    <name evidence="15" type="ORF">IFM89_018822</name>
</gene>
<keyword evidence="10" id="KW-0472">Membrane</keyword>
<dbReference type="SUPFAM" id="SSF50998">
    <property type="entry name" value="Quinoprotein alcohol dehydrogenase-like"/>
    <property type="match status" value="1"/>
</dbReference>
<keyword evidence="16" id="KW-1185">Reference proteome</keyword>
<evidence type="ECO:0000313" key="16">
    <source>
        <dbReference type="Proteomes" id="UP000631114"/>
    </source>
</evidence>
<evidence type="ECO:0000256" key="5">
    <source>
        <dbReference type="ARBA" id="ARBA00022692"/>
    </source>
</evidence>
<dbReference type="FunFam" id="3.30.200.20:FF:000077">
    <property type="entry name" value="Putative Serine/threonine-protein kinase/endoribonuclease IRE1"/>
    <property type="match status" value="1"/>
</dbReference>
<evidence type="ECO:0000256" key="2">
    <source>
        <dbReference type="ARBA" id="ARBA00012513"/>
    </source>
</evidence>
<dbReference type="GO" id="GO:0006397">
    <property type="term" value="P:mRNA processing"/>
    <property type="evidence" value="ECO:0007669"/>
    <property type="project" value="InterPro"/>
</dbReference>
<evidence type="ECO:0000259" key="13">
    <source>
        <dbReference type="PROSITE" id="PS50011"/>
    </source>
</evidence>
<keyword evidence="4" id="KW-0808">Transferase</keyword>
<organism evidence="15 16">
    <name type="scientific">Coptis chinensis</name>
    <dbReference type="NCBI Taxonomy" id="261450"/>
    <lineage>
        <taxon>Eukaryota</taxon>
        <taxon>Viridiplantae</taxon>
        <taxon>Streptophyta</taxon>
        <taxon>Embryophyta</taxon>
        <taxon>Tracheophyta</taxon>
        <taxon>Spermatophyta</taxon>
        <taxon>Magnoliopsida</taxon>
        <taxon>Ranunculales</taxon>
        <taxon>Ranunculaceae</taxon>
        <taxon>Coptidoideae</taxon>
        <taxon>Coptis</taxon>
    </lineage>
</organism>
<dbReference type="PROSITE" id="PS00108">
    <property type="entry name" value="PROTEIN_KINASE_ST"/>
    <property type="match status" value="1"/>
</dbReference>
<dbReference type="OrthoDB" id="63989at2759"/>
<comment type="caution">
    <text evidence="15">The sequence shown here is derived from an EMBL/GenBank/DDBJ whole genome shotgun (WGS) entry which is preliminary data.</text>
</comment>
<dbReference type="GO" id="GO:0005524">
    <property type="term" value="F:ATP binding"/>
    <property type="evidence" value="ECO:0007669"/>
    <property type="project" value="UniProtKB-KW"/>
</dbReference>
<dbReference type="CDD" id="cd10422">
    <property type="entry name" value="RNase_Ire1"/>
    <property type="match status" value="1"/>
</dbReference>
<evidence type="ECO:0000256" key="10">
    <source>
        <dbReference type="ARBA" id="ARBA00022989"/>
    </source>
</evidence>
<dbReference type="InterPro" id="IPR008271">
    <property type="entry name" value="Ser/Thr_kinase_AS"/>
</dbReference>
<feature type="domain" description="KEN" evidence="14">
    <location>
        <begin position="721"/>
        <end position="854"/>
    </location>
</feature>
<dbReference type="Proteomes" id="UP000631114">
    <property type="component" value="Unassembled WGS sequence"/>
</dbReference>
<accession>A0A835LIZ6</accession>
<dbReference type="SMART" id="SM00580">
    <property type="entry name" value="PUG"/>
    <property type="match status" value="1"/>
</dbReference>
<dbReference type="SMART" id="SM00220">
    <property type="entry name" value="S_TKc"/>
    <property type="match status" value="1"/>
</dbReference>
<dbReference type="AlphaFoldDB" id="A0A835LIZ6"/>
<sequence length="855" mass="96363">MKPISIFFLYLLLILSSYFHSIHAQNPPISRLDFFNTPARRNLLAHRDTDALQEKTLVSFSDGTVFLVDTNSGQVIWDLKTGPPMSFMNKNAGAGGTGSDEEENTVVLEGEGRSDTFLDDKYTVDIEDGLVHTKDSGERNLVKIVEDYISGAPYLSKNRISFGEKKYTVLTVDIRTGKVIGMLALSGGRNTLVEMNSNKMVESTPSDPENVELLTVTRTDYILMCSSREPHKVLWNITFSRIQAALLDQEREPQVPVVHVRDGTLIRFVLELARKKHNGAVALFIPESNENSISQGDTGNTGPVVKETSHENKVFHHSKLQYVAVLCFLMVFVSWYTDCIAVTKQKSSKELNGSSGKYSVVPKKKKSRKLGNFKNNGNTETIAKSLLNGAVEKSTGRSSVTRSNNEPWSNIEIPVDADSRGRMIGKLFISGTEIAKGSNGTIVIEGIYDGRPVAVKRLVQAHHDVAYKEIQNLIASDRHPNIVRWYGVEYDSDFVYLSLERCTCSLGDLIKMCSNSLHNSVSAQGKSMSSAKKNDVQLDIKKGIIKDIELWKANGYPSPQLLGLMRSCLGSTGNYWSRLYYQGRSQTVLNFVNSTWDIISGLVHLHELGIIHRDLKPQNILIINEKYLCAKLSDMGISKRLLEDKSSLGHHPTGYGSSGWQAPEQLLHGRQTRAVDLFSLGCVLFFCITGGKHPYGDHLERDINVVKNRVDLFMVDNIPEAMDLFTHLLDPNPEARVELEDRENNSDILNALENVAPTALGGNWDVKMETKFLNNIGRYRRYKFESARDLLRVVRNKLNHYRELPKEIQEILGPVPEGFDGYFSSRFPKFLIEVYKVIYRYCWEEECFRKYFKTV</sequence>
<keyword evidence="8" id="KW-0418">Kinase</keyword>
<evidence type="ECO:0000256" key="1">
    <source>
        <dbReference type="ARBA" id="ARBA00004479"/>
    </source>
</evidence>
<feature type="region of interest" description="Disordered" evidence="11">
    <location>
        <begin position="350"/>
        <end position="375"/>
    </location>
</feature>
<evidence type="ECO:0000256" key="8">
    <source>
        <dbReference type="ARBA" id="ARBA00022777"/>
    </source>
</evidence>
<dbReference type="InterPro" id="IPR000719">
    <property type="entry name" value="Prot_kinase_dom"/>
</dbReference>
<evidence type="ECO:0000256" key="3">
    <source>
        <dbReference type="ARBA" id="ARBA00022527"/>
    </source>
</evidence>
<keyword evidence="10" id="KW-1133">Transmembrane helix</keyword>
<evidence type="ECO:0000256" key="12">
    <source>
        <dbReference type="SAM" id="SignalP"/>
    </source>
</evidence>
<dbReference type="Gene3D" id="1.10.510.10">
    <property type="entry name" value="Transferase(Phosphotransferase) domain 1"/>
    <property type="match status" value="2"/>
</dbReference>
<keyword evidence="6 12" id="KW-0732">Signal</keyword>
<dbReference type="PANTHER" id="PTHR13954">
    <property type="entry name" value="IRE1-RELATED"/>
    <property type="match status" value="1"/>
</dbReference>